<dbReference type="EMBL" id="JFBM01000005">
    <property type="protein sequence ID" value="KFU81880.1"/>
    <property type="molecule type" value="Genomic_DNA"/>
</dbReference>
<protein>
    <submittedName>
        <fullName evidence="2">Uncharacterized protein</fullName>
    </submittedName>
</protein>
<organism evidence="2 3">
    <name type="scientific">Amycolatopsis lurida NRRL 2430</name>
    <dbReference type="NCBI Taxonomy" id="1460371"/>
    <lineage>
        <taxon>Bacteria</taxon>
        <taxon>Bacillati</taxon>
        <taxon>Actinomycetota</taxon>
        <taxon>Actinomycetes</taxon>
        <taxon>Pseudonocardiales</taxon>
        <taxon>Pseudonocardiaceae</taxon>
        <taxon>Amycolatopsis</taxon>
    </lineage>
</organism>
<feature type="region of interest" description="Disordered" evidence="1">
    <location>
        <begin position="1"/>
        <end position="38"/>
    </location>
</feature>
<gene>
    <name evidence="2" type="ORF">BB31_08515</name>
</gene>
<proteinExistence type="predicted"/>
<keyword evidence="3" id="KW-1185">Reference proteome</keyword>
<dbReference type="Proteomes" id="UP000256220">
    <property type="component" value="Unassembled WGS sequence"/>
</dbReference>
<evidence type="ECO:0000313" key="2">
    <source>
        <dbReference type="EMBL" id="KFU81880.1"/>
    </source>
</evidence>
<accession>A0A2P2FYR8</accession>
<comment type="caution">
    <text evidence="2">The sequence shown here is derived from an EMBL/GenBank/DDBJ whole genome shotgun (WGS) entry which is preliminary data.</text>
</comment>
<evidence type="ECO:0000256" key="1">
    <source>
        <dbReference type="SAM" id="MobiDB-lite"/>
    </source>
</evidence>
<dbReference type="AlphaFoldDB" id="A0A2P2FYR8"/>
<evidence type="ECO:0000313" key="3">
    <source>
        <dbReference type="Proteomes" id="UP000256220"/>
    </source>
</evidence>
<sequence length="62" mass="6649">MRAEDTQDRPVRLVESSGSSVDRAPHRSGSGWTAATPVAARECYPYRRGSKASQADDDAVAV</sequence>
<feature type="compositionally biased region" description="Basic and acidic residues" evidence="1">
    <location>
        <begin position="1"/>
        <end position="12"/>
    </location>
</feature>
<reference evidence="2 3" key="1">
    <citation type="journal article" date="2014" name="Genome Announc.">
        <title>Draft Genome Sequence of Amycolatopsis lurida NRRL 2430, Producer of the Glycopeptide Family Antibiotic Ristocetin.</title>
        <authorList>
            <person name="Kwun M.J."/>
            <person name="Hong H.J."/>
        </authorList>
    </citation>
    <scope>NUCLEOTIDE SEQUENCE [LARGE SCALE GENOMIC DNA]</scope>
    <source>
        <strain evidence="2 3">NRRL 2430</strain>
    </source>
</reference>
<name>A0A2P2FYR8_AMYLU</name>